<evidence type="ECO:0000313" key="4">
    <source>
        <dbReference type="EMBL" id="KFB75778.1"/>
    </source>
</evidence>
<dbReference type="Proteomes" id="UP000509684">
    <property type="component" value="Chromosome"/>
</dbReference>
<dbReference type="EMBL" id="JDST02000074">
    <property type="protein sequence ID" value="KFB75778.1"/>
    <property type="molecule type" value="Genomic_DNA"/>
</dbReference>
<keyword evidence="2" id="KW-0560">Oxidoreductase</keyword>
<keyword evidence="1" id="KW-0285">Flavoprotein</keyword>
<evidence type="ECO:0000259" key="3">
    <source>
        <dbReference type="Pfam" id="PF00890"/>
    </source>
</evidence>
<reference evidence="4 6" key="1">
    <citation type="submission" date="2014-02" db="EMBL/GenBank/DDBJ databases">
        <title>Expanding our view of genomic diversity in Candidatus Accumulibacter clades.</title>
        <authorList>
            <person name="Skennerton C.T."/>
            <person name="Barr J.J."/>
            <person name="Slater F.R."/>
            <person name="Bond P.L."/>
            <person name="Tyson G.W."/>
        </authorList>
    </citation>
    <scope>NUCLEOTIDE SEQUENCE [LARGE SCALE GENOMIC DNA]</scope>
    <source>
        <strain evidence="6">SK-02</strain>
    </source>
</reference>
<dbReference type="InterPro" id="IPR003953">
    <property type="entry name" value="FAD-dep_OxRdtase_2_FAD-bd"/>
</dbReference>
<evidence type="ECO:0000313" key="5">
    <source>
        <dbReference type="EMBL" id="QLH51825.1"/>
    </source>
</evidence>
<proteinExistence type="predicted"/>
<keyword evidence="6" id="KW-1185">Reference proteome</keyword>
<accession>A0A080M3G8</accession>
<evidence type="ECO:0000313" key="6">
    <source>
        <dbReference type="Proteomes" id="UP000021315"/>
    </source>
</evidence>
<organism evidence="4 6">
    <name type="scientific">Candidatus Accumulibacter cognatus</name>
    <dbReference type="NCBI Taxonomy" id="2954383"/>
    <lineage>
        <taxon>Bacteria</taxon>
        <taxon>Pseudomonadati</taxon>
        <taxon>Pseudomonadota</taxon>
        <taxon>Betaproteobacteria</taxon>
        <taxon>Candidatus Accumulibacter</taxon>
    </lineage>
</organism>
<protein>
    <submittedName>
        <fullName evidence="5">FAD-binding protein</fullName>
    </submittedName>
</protein>
<dbReference type="AlphaFoldDB" id="A0A080M3G8"/>
<accession>A0A7D5SPC6</accession>
<evidence type="ECO:0000256" key="2">
    <source>
        <dbReference type="ARBA" id="ARBA00023002"/>
    </source>
</evidence>
<dbReference type="RefSeq" id="WP_034951279.1">
    <property type="nucleotide sequence ID" value="NZ_JDST02000074.1"/>
</dbReference>
<evidence type="ECO:0000256" key="1">
    <source>
        <dbReference type="ARBA" id="ARBA00022630"/>
    </source>
</evidence>
<sequence>MPEPTSSGVAGAAALEAAAGAATDGTLLSTIVVMPMTSPRTHREWAVGWVFNFIEKNRNTGIDDVAQVSLHWCELLDVTADQAHADAANAFCRIHPDDLP</sequence>
<dbReference type="Pfam" id="PF00890">
    <property type="entry name" value="FAD_binding_2"/>
    <property type="match status" value="1"/>
</dbReference>
<dbReference type="KEGG" id="acog:HWD57_20030"/>
<evidence type="ECO:0000313" key="7">
    <source>
        <dbReference type="Proteomes" id="UP000509684"/>
    </source>
</evidence>
<feature type="domain" description="FAD-dependent oxidoreductase 2 FAD-binding" evidence="3">
    <location>
        <begin position="10"/>
        <end position="94"/>
    </location>
</feature>
<reference evidence="5 7" key="2">
    <citation type="journal article" date="2019" name="Microbiome">
        <title>Annotated bacterial chromosomes from frame-shift-corrected long-read metagenomic data.</title>
        <authorList>
            <person name="Arumugam K."/>
            <person name="Bagci C."/>
            <person name="Bessarab I."/>
            <person name="Beier S."/>
            <person name="Buchfink B."/>
            <person name="Gorska A."/>
            <person name="Qiu G."/>
            <person name="Huson D.H."/>
            <person name="Williams R.B.H."/>
        </authorList>
    </citation>
    <scope>NUCLEOTIDE SEQUENCE [LARGE SCALE GENOMIC DNA]</scope>
    <source>
        <strain evidence="5">SSA1</strain>
    </source>
</reference>
<dbReference type="EMBL" id="CP058708">
    <property type="protein sequence ID" value="QLH51825.1"/>
    <property type="molecule type" value="Genomic_DNA"/>
</dbReference>
<dbReference type="GO" id="GO:0016491">
    <property type="term" value="F:oxidoreductase activity"/>
    <property type="evidence" value="ECO:0007669"/>
    <property type="project" value="UniProtKB-KW"/>
</dbReference>
<dbReference type="Proteomes" id="UP000021315">
    <property type="component" value="Unassembled WGS sequence"/>
</dbReference>
<gene>
    <name evidence="4" type="ORF">AW06_003159</name>
    <name evidence="5" type="ORF">HWD57_20030</name>
</gene>
<name>A0A080M3G8_9PROT</name>
<reference evidence="5" key="3">
    <citation type="submission" date="2020-06" db="EMBL/GenBank/DDBJ databases">
        <authorList>
            <person name="Arumugam K."/>
            <person name="Besarab I."/>
            <person name="Haryono M."/>
            <person name="Bagci C."/>
            <person name="Beier S."/>
            <person name="Buchfink B."/>
            <person name="Gorska A."/>
            <person name="Qiu G."/>
            <person name="Huson D.H."/>
            <person name="Williams R.B."/>
        </authorList>
    </citation>
    <scope>NUCLEOTIDE SEQUENCE</scope>
    <source>
        <strain evidence="5">SSA1</strain>
    </source>
</reference>
<dbReference type="STRING" id="1453999.AW06_003159"/>